<organism evidence="3 4">
    <name type="scientific">Caldicellulosiruptor morganii</name>
    <dbReference type="NCBI Taxonomy" id="1387555"/>
    <lineage>
        <taxon>Bacteria</taxon>
        <taxon>Bacillati</taxon>
        <taxon>Bacillota</taxon>
        <taxon>Bacillota incertae sedis</taxon>
        <taxon>Caldicellulosiruptorales</taxon>
        <taxon>Caldicellulosiruptoraceae</taxon>
        <taxon>Caldicellulosiruptor</taxon>
    </lineage>
</organism>
<dbReference type="EMBL" id="CP113865">
    <property type="protein sequence ID" value="WAM34115.1"/>
    <property type="molecule type" value="Genomic_DNA"/>
</dbReference>
<keyword evidence="1" id="KW-0418">Kinase</keyword>
<protein>
    <submittedName>
        <fullName evidence="3">ATP-binding protein</fullName>
    </submittedName>
</protein>
<evidence type="ECO:0000313" key="3">
    <source>
        <dbReference type="EMBL" id="WAM34115.1"/>
    </source>
</evidence>
<evidence type="ECO:0000313" key="4">
    <source>
        <dbReference type="Proteomes" id="UP001164909"/>
    </source>
</evidence>
<keyword evidence="3" id="KW-0067">ATP-binding</keyword>
<dbReference type="PANTHER" id="PTHR35526:SF3">
    <property type="entry name" value="ANTI-SIGMA-F FACTOR RSBW"/>
    <property type="match status" value="1"/>
</dbReference>
<accession>A0ABY7BNL7</accession>
<keyword evidence="3" id="KW-0547">Nucleotide-binding</keyword>
<dbReference type="PANTHER" id="PTHR35526">
    <property type="entry name" value="ANTI-SIGMA-F FACTOR RSBW-RELATED"/>
    <property type="match status" value="1"/>
</dbReference>
<sequence>MENKFLQLVFSSDLQLIKTIEKEILSFLIAEADLTSDELLEFKLIINELLINAVVHGNREDRSKSVRVKVGIVDKKLSYIVVEDEGEGFNLENIFREYTPYVEDNRVENLYEFGRGLMIVSSLCERVKQNQKGNKIVALRKLKKEHVICENAK</sequence>
<dbReference type="GO" id="GO:0005524">
    <property type="term" value="F:ATP binding"/>
    <property type="evidence" value="ECO:0007669"/>
    <property type="project" value="UniProtKB-KW"/>
</dbReference>
<keyword evidence="1" id="KW-0808">Transferase</keyword>
<dbReference type="CDD" id="cd16936">
    <property type="entry name" value="HATPase_RsbW-like"/>
    <property type="match status" value="1"/>
</dbReference>
<feature type="domain" description="Histidine kinase/HSP90-like ATPase" evidence="2">
    <location>
        <begin position="10"/>
        <end position="137"/>
    </location>
</feature>
<keyword evidence="4" id="KW-1185">Reference proteome</keyword>
<dbReference type="RefSeq" id="WP_045168394.1">
    <property type="nucleotide sequence ID" value="NZ_CP113865.1"/>
</dbReference>
<evidence type="ECO:0000259" key="2">
    <source>
        <dbReference type="Pfam" id="PF13581"/>
    </source>
</evidence>
<dbReference type="InterPro" id="IPR050267">
    <property type="entry name" value="Anti-sigma-factor_SerPK"/>
</dbReference>
<evidence type="ECO:0000256" key="1">
    <source>
        <dbReference type="ARBA" id="ARBA00022527"/>
    </source>
</evidence>
<dbReference type="InterPro" id="IPR036890">
    <property type="entry name" value="HATPase_C_sf"/>
</dbReference>
<keyword evidence="1" id="KW-0723">Serine/threonine-protein kinase</keyword>
<dbReference type="Proteomes" id="UP001164909">
    <property type="component" value="Chromosome"/>
</dbReference>
<dbReference type="SUPFAM" id="SSF55874">
    <property type="entry name" value="ATPase domain of HSP90 chaperone/DNA topoisomerase II/histidine kinase"/>
    <property type="match status" value="1"/>
</dbReference>
<name>A0ABY7BNL7_9FIRM</name>
<gene>
    <name evidence="3" type="ORF">OTK00_000280</name>
</gene>
<reference evidence="3" key="1">
    <citation type="submission" date="2022-12" db="EMBL/GenBank/DDBJ databases">
        <authorList>
            <person name="Bing R.G."/>
            <person name="Willard D.J."/>
            <person name="Manesh M.J.H."/>
            <person name="Laemthong T."/>
            <person name="Crosby J.R."/>
            <person name="Kelly R.M."/>
        </authorList>
    </citation>
    <scope>NUCLEOTIDE SEQUENCE</scope>
    <source>
        <strain evidence="3">DSM 8990</strain>
    </source>
</reference>
<dbReference type="InterPro" id="IPR003594">
    <property type="entry name" value="HATPase_dom"/>
</dbReference>
<proteinExistence type="predicted"/>
<dbReference type="Pfam" id="PF13581">
    <property type="entry name" value="HATPase_c_2"/>
    <property type="match status" value="1"/>
</dbReference>
<dbReference type="Gene3D" id="3.30.565.10">
    <property type="entry name" value="Histidine kinase-like ATPase, C-terminal domain"/>
    <property type="match status" value="1"/>
</dbReference>